<dbReference type="Pfam" id="PF08923">
    <property type="entry name" value="MAPKK1_Int"/>
    <property type="match status" value="1"/>
</dbReference>
<proteinExistence type="inferred from homology"/>
<dbReference type="GO" id="GO:0071986">
    <property type="term" value="C:Ragulator complex"/>
    <property type="evidence" value="ECO:0007669"/>
    <property type="project" value="TreeGrafter"/>
</dbReference>
<dbReference type="GO" id="GO:0031902">
    <property type="term" value="C:late endosome membrane"/>
    <property type="evidence" value="ECO:0007669"/>
    <property type="project" value="UniProtKB-SubCell"/>
</dbReference>
<evidence type="ECO:0000256" key="4">
    <source>
        <dbReference type="ARBA" id="ARBA00032697"/>
    </source>
</evidence>
<dbReference type="Proteomes" id="UP000694411">
    <property type="component" value="Chromosome 6"/>
</dbReference>
<comment type="subcellular location">
    <subcellularLocation>
        <location evidence="1">Late endosome membrane</location>
        <topology evidence="1">Peripheral membrane protein</topology>
        <orientation evidence="1">Cytoplasmic side</orientation>
    </subcellularLocation>
</comment>
<dbReference type="GO" id="GO:0032008">
    <property type="term" value="P:positive regulation of TOR signaling"/>
    <property type="evidence" value="ECO:0007669"/>
    <property type="project" value="TreeGrafter"/>
</dbReference>
<dbReference type="GO" id="GO:0071230">
    <property type="term" value="P:cellular response to amino acid stimulus"/>
    <property type="evidence" value="ECO:0007669"/>
    <property type="project" value="TreeGrafter"/>
</dbReference>
<dbReference type="InterPro" id="IPR015019">
    <property type="entry name" value="LAMTOR3"/>
</dbReference>
<dbReference type="AlphaFoldDB" id="A0A8D2F4K3"/>
<dbReference type="Ensembl" id="ENSTGET00000018081.1">
    <property type="protein sequence ID" value="ENSTGEP00000015087.1"/>
    <property type="gene ID" value="ENSTGEG00000012253.1"/>
</dbReference>
<reference evidence="6" key="3">
    <citation type="submission" date="2025-09" db="UniProtKB">
        <authorList>
            <consortium name="Ensembl"/>
        </authorList>
    </citation>
    <scope>IDENTIFICATION</scope>
</reference>
<accession>A0A8D2F4K3</accession>
<reference evidence="6" key="2">
    <citation type="submission" date="2025-08" db="UniProtKB">
        <authorList>
            <consortium name="Ensembl"/>
        </authorList>
    </citation>
    <scope>IDENTIFICATION</scope>
</reference>
<evidence type="ECO:0000256" key="5">
    <source>
        <dbReference type="ARBA" id="ARBA00045176"/>
    </source>
</evidence>
<comment type="similarity">
    <text evidence="2">Belongs to the LAMTOR3 family.</text>
</comment>
<evidence type="ECO:0000313" key="6">
    <source>
        <dbReference type="Ensembl" id="ENSTGEP00000015087.1"/>
    </source>
</evidence>
<dbReference type="SUPFAM" id="SSF103196">
    <property type="entry name" value="Roadblock/LC7 domain"/>
    <property type="match status" value="1"/>
</dbReference>
<comment type="function">
    <text evidence="5">As part of the Ragulator complex it is involved in amino acid sensing and activation of mTORC1, a signaling complex promoting cell growth in response to growth factors, energy levels, and amino acids. Activated by amino acids through a mechanism involving the lysosomal V-ATPase, the Ragulator plays a dual role for the small GTPases Rag (RagA/RRAGA, RagB/RRAGB, RagC/RRAGC and/or RagD/RRAGD): it (1) acts as a guanine nucleotide exchange factor (GEF), activating the small GTPases Rag and (2) mediates recruitment of Rag GTPases to the lysosome membrane. Activated Ragulator and Rag GTPases function as a scaffold recruiting mTORC1 to lysosomes where it is in turn activated. Adapter protein that enhances the efficiency of the MAP kinase cascade facilitating the activation of MAPK2.</text>
</comment>
<dbReference type="PANTHER" id="PTHR13378:SF1">
    <property type="entry name" value="RAGULATOR COMPLEX PROTEIN LAMTOR3"/>
    <property type="match status" value="1"/>
</dbReference>
<organism evidence="6 7">
    <name type="scientific">Theropithecus gelada</name>
    <name type="common">Gelada baboon</name>
    <dbReference type="NCBI Taxonomy" id="9565"/>
    <lineage>
        <taxon>Eukaryota</taxon>
        <taxon>Metazoa</taxon>
        <taxon>Chordata</taxon>
        <taxon>Craniata</taxon>
        <taxon>Vertebrata</taxon>
        <taxon>Euteleostomi</taxon>
        <taxon>Mammalia</taxon>
        <taxon>Eutheria</taxon>
        <taxon>Euarchontoglires</taxon>
        <taxon>Primates</taxon>
        <taxon>Haplorrhini</taxon>
        <taxon>Catarrhini</taxon>
        <taxon>Cercopithecidae</taxon>
        <taxon>Cercopithecinae</taxon>
        <taxon>Theropithecus</taxon>
    </lineage>
</organism>
<dbReference type="PANTHER" id="PTHR13378">
    <property type="entry name" value="REGULATOR COMPLEX PROTEIN LAMTOR3"/>
    <property type="match status" value="1"/>
</dbReference>
<name>A0A8D2F4K3_THEGE</name>
<evidence type="ECO:0000256" key="2">
    <source>
        <dbReference type="ARBA" id="ARBA00005356"/>
    </source>
</evidence>
<dbReference type="Gene3D" id="3.30.450.30">
    <property type="entry name" value="Dynein light chain 2a, cytoplasmic"/>
    <property type="match status" value="1"/>
</dbReference>
<dbReference type="SMART" id="SM01278">
    <property type="entry name" value="MAPKK1_Int"/>
    <property type="match status" value="1"/>
</dbReference>
<protein>
    <recommendedName>
        <fullName evidence="3">Ragulator complex protein LAMTOR3</fullName>
    </recommendedName>
    <alternativeName>
        <fullName evidence="4">Late endosomal/lysosomal adaptor and MAPK and MTOR activator 3</fullName>
    </alternativeName>
</protein>
<reference evidence="6" key="1">
    <citation type="submission" date="2018-05" db="EMBL/GenBank/DDBJ databases">
        <title>Whole genome of Theropithecus gelada.</title>
        <authorList>
            <person name="Chiou K.L."/>
            <person name="Snyder-Mackler N."/>
        </authorList>
    </citation>
    <scope>NUCLEOTIDE SEQUENCE [LARGE SCALE GENOMIC DNA]</scope>
</reference>
<sequence>GTGEARRFLFPLLNSQVNILGTVKAMLNDNAPEHALKSSFLSTFALAQTKGENSGLSKNKSIICYYNTYQVVQFNRLPLVVSFIASSNANIGLIVNPEKELAPLFEQLRQVVEVSFFVRLSLTLTQVGTQWRDLGSLQPLLPGSKQFCLNLPSSWDYRCLPPCPANSCTF</sequence>
<keyword evidence="7" id="KW-1185">Reference proteome</keyword>
<evidence type="ECO:0000256" key="3">
    <source>
        <dbReference type="ARBA" id="ARBA00016095"/>
    </source>
</evidence>
<evidence type="ECO:0000313" key="7">
    <source>
        <dbReference type="Proteomes" id="UP000694411"/>
    </source>
</evidence>
<evidence type="ECO:0000256" key="1">
    <source>
        <dbReference type="ARBA" id="ARBA00004492"/>
    </source>
</evidence>